<dbReference type="AlphaFoldDB" id="E1ZET9"/>
<dbReference type="SUPFAM" id="SSF54791">
    <property type="entry name" value="Eukaryotic type KH-domain (KH-domain type I)"/>
    <property type="match status" value="3"/>
</dbReference>
<dbReference type="PROSITE" id="PS50084">
    <property type="entry name" value="KH_TYPE_1"/>
    <property type="match status" value="3"/>
</dbReference>
<dbReference type="InterPro" id="IPR004087">
    <property type="entry name" value="KH_dom"/>
</dbReference>
<feature type="domain" description="K Homology" evidence="4">
    <location>
        <begin position="20"/>
        <end position="94"/>
    </location>
</feature>
<dbReference type="InterPro" id="IPR004088">
    <property type="entry name" value="KH_dom_type_1"/>
</dbReference>
<feature type="compositionally biased region" description="Low complexity" evidence="3">
    <location>
        <begin position="276"/>
        <end position="297"/>
    </location>
</feature>
<feature type="domain" description="K Homology" evidence="4">
    <location>
        <begin position="198"/>
        <end position="268"/>
    </location>
</feature>
<protein>
    <recommendedName>
        <fullName evidence="4">K Homology domain-containing protein</fullName>
    </recommendedName>
</protein>
<keyword evidence="1" id="KW-0677">Repeat</keyword>
<dbReference type="CDD" id="cd00105">
    <property type="entry name" value="KH-I"/>
    <property type="match status" value="2"/>
</dbReference>
<sequence>MCGARRPCDSEREARSINDVGLQFKFLLPASVVGAVLGRGGATVAAIKRETGAYVQFTRPGTATNSPRERMMIVAVENKEQLAGTIGMVLDAIAGEGAIDKLRTKSFAADKLFIQQVIPAMCAGKVMGPGGEAIKALSERTGCSVVVEGKSPNAAFVPFRLVNYLAPGSEEISAAVAEVVDLICQEEKYEAIIRELSSVCFRIIEIPERRVGALLGPNGSHIKNLQEVLRCKMGVADNSNKPGSRFVSIWGAPLNVKVAVDVVMLATGLLQQQLAADGGSAPSTPRSTRFPSSLSPSVNGDAE</sequence>
<dbReference type="STRING" id="554065.E1ZET9"/>
<dbReference type="eggNOG" id="KOG1676">
    <property type="taxonomic scope" value="Eukaryota"/>
</dbReference>
<evidence type="ECO:0000256" key="1">
    <source>
        <dbReference type="ARBA" id="ARBA00022737"/>
    </source>
</evidence>
<dbReference type="Gene3D" id="3.30.1370.10">
    <property type="entry name" value="K Homology domain, type 1"/>
    <property type="match status" value="3"/>
</dbReference>
<dbReference type="OrthoDB" id="1937934at2759"/>
<evidence type="ECO:0000259" key="4">
    <source>
        <dbReference type="SMART" id="SM00322"/>
    </source>
</evidence>
<evidence type="ECO:0000256" key="2">
    <source>
        <dbReference type="PROSITE-ProRule" id="PRU00117"/>
    </source>
</evidence>
<dbReference type="PANTHER" id="PTHR10288">
    <property type="entry name" value="KH DOMAIN CONTAINING RNA BINDING PROTEIN"/>
    <property type="match status" value="1"/>
</dbReference>
<gene>
    <name evidence="5" type="ORF">CHLNCDRAFT_57876</name>
</gene>
<keyword evidence="2" id="KW-0694">RNA-binding</keyword>
<dbReference type="Pfam" id="PF00013">
    <property type="entry name" value="KH_1"/>
    <property type="match status" value="3"/>
</dbReference>
<dbReference type="SMART" id="SM00322">
    <property type="entry name" value="KH"/>
    <property type="match status" value="3"/>
</dbReference>
<proteinExistence type="predicted"/>
<dbReference type="RefSeq" id="XP_005847819.1">
    <property type="nucleotide sequence ID" value="XM_005847757.1"/>
</dbReference>
<evidence type="ECO:0000313" key="6">
    <source>
        <dbReference type="Proteomes" id="UP000008141"/>
    </source>
</evidence>
<dbReference type="InParanoid" id="E1ZET9"/>
<evidence type="ECO:0000256" key="3">
    <source>
        <dbReference type="SAM" id="MobiDB-lite"/>
    </source>
</evidence>
<dbReference type="Proteomes" id="UP000008141">
    <property type="component" value="Unassembled WGS sequence"/>
</dbReference>
<dbReference type="GO" id="GO:0003723">
    <property type="term" value="F:RNA binding"/>
    <property type="evidence" value="ECO:0007669"/>
    <property type="project" value="UniProtKB-UniRule"/>
</dbReference>
<evidence type="ECO:0000313" key="5">
    <source>
        <dbReference type="EMBL" id="EFN55717.1"/>
    </source>
</evidence>
<dbReference type="KEGG" id="cvr:CHLNCDRAFT_57876"/>
<organism evidence="6">
    <name type="scientific">Chlorella variabilis</name>
    <name type="common">Green alga</name>
    <dbReference type="NCBI Taxonomy" id="554065"/>
    <lineage>
        <taxon>Eukaryota</taxon>
        <taxon>Viridiplantae</taxon>
        <taxon>Chlorophyta</taxon>
        <taxon>core chlorophytes</taxon>
        <taxon>Trebouxiophyceae</taxon>
        <taxon>Chlorellales</taxon>
        <taxon>Chlorellaceae</taxon>
        <taxon>Chlorella clade</taxon>
        <taxon>Chlorella</taxon>
    </lineage>
</organism>
<dbReference type="EMBL" id="GL433844">
    <property type="protein sequence ID" value="EFN55717.1"/>
    <property type="molecule type" value="Genomic_DNA"/>
</dbReference>
<name>E1ZET9_CHLVA</name>
<accession>E1ZET9</accession>
<dbReference type="InterPro" id="IPR036612">
    <property type="entry name" value="KH_dom_type_1_sf"/>
</dbReference>
<keyword evidence="6" id="KW-1185">Reference proteome</keyword>
<feature type="domain" description="K Homology" evidence="4">
    <location>
        <begin position="110"/>
        <end position="188"/>
    </location>
</feature>
<dbReference type="GeneID" id="17355167"/>
<feature type="region of interest" description="Disordered" evidence="3">
    <location>
        <begin position="276"/>
        <end position="303"/>
    </location>
</feature>
<reference evidence="5 6" key="1">
    <citation type="journal article" date="2010" name="Plant Cell">
        <title>The Chlorella variabilis NC64A genome reveals adaptation to photosymbiosis, coevolution with viruses, and cryptic sex.</title>
        <authorList>
            <person name="Blanc G."/>
            <person name="Duncan G."/>
            <person name="Agarkova I."/>
            <person name="Borodovsky M."/>
            <person name="Gurnon J."/>
            <person name="Kuo A."/>
            <person name="Lindquist E."/>
            <person name="Lucas S."/>
            <person name="Pangilinan J."/>
            <person name="Polle J."/>
            <person name="Salamov A."/>
            <person name="Terry A."/>
            <person name="Yamada T."/>
            <person name="Dunigan D.D."/>
            <person name="Grigoriev I.V."/>
            <person name="Claverie J.M."/>
            <person name="Van Etten J.L."/>
        </authorList>
    </citation>
    <scope>NUCLEOTIDE SEQUENCE [LARGE SCALE GENOMIC DNA]</scope>
    <source>
        <strain evidence="5 6">NC64A</strain>
    </source>
</reference>